<evidence type="ECO:0000313" key="2">
    <source>
        <dbReference type="EMBL" id="QEL16029.1"/>
    </source>
</evidence>
<dbReference type="InterPro" id="IPR006311">
    <property type="entry name" value="TAT_signal"/>
</dbReference>
<evidence type="ECO:0000313" key="3">
    <source>
        <dbReference type="Proteomes" id="UP000324974"/>
    </source>
</evidence>
<dbReference type="RefSeq" id="WP_149110796.1">
    <property type="nucleotide sequence ID" value="NZ_CP042425.1"/>
</dbReference>
<evidence type="ECO:0008006" key="4">
    <source>
        <dbReference type="Google" id="ProtNLM"/>
    </source>
</evidence>
<keyword evidence="1" id="KW-0472">Membrane</keyword>
<sequence>MRSDHQSLSRRRLLRVSLGLLLMAAVGVGIAYSVRPARSMRARFEQVKEGMTREQVIGLVGPPGDYSAGDGWPCPRSSIVYDLDFESWLGNDAELLIEFDDNGVAKDVRVWDVMELPRQTLLERLRNSLGL</sequence>
<name>A0A5C1A9I6_9BACT</name>
<keyword evidence="1" id="KW-0812">Transmembrane</keyword>
<reference evidence="3" key="1">
    <citation type="submission" date="2019-08" db="EMBL/GenBank/DDBJ databases">
        <title>Limnoglobus roseus gen. nov., sp. nov., a novel freshwater planctomycete with a giant genome from the family Gemmataceae.</title>
        <authorList>
            <person name="Kulichevskaya I.S."/>
            <person name="Naumoff D.G."/>
            <person name="Miroshnikov K."/>
            <person name="Ivanova A."/>
            <person name="Philippov D.A."/>
            <person name="Hakobyan A."/>
            <person name="Rijpstra I.C."/>
            <person name="Sinninghe Damste J.S."/>
            <person name="Liesack W."/>
            <person name="Dedysh S.N."/>
        </authorList>
    </citation>
    <scope>NUCLEOTIDE SEQUENCE [LARGE SCALE GENOMIC DNA]</scope>
    <source>
        <strain evidence="3">PX52</strain>
    </source>
</reference>
<dbReference type="KEGG" id="lrs:PX52LOC_02967"/>
<proteinExistence type="predicted"/>
<dbReference type="EMBL" id="CP042425">
    <property type="protein sequence ID" value="QEL16029.1"/>
    <property type="molecule type" value="Genomic_DNA"/>
</dbReference>
<protein>
    <recommendedName>
        <fullName evidence="4">Outer membrane protein assembly factor BamE</fullName>
    </recommendedName>
</protein>
<organism evidence="2 3">
    <name type="scientific">Limnoglobus roseus</name>
    <dbReference type="NCBI Taxonomy" id="2598579"/>
    <lineage>
        <taxon>Bacteria</taxon>
        <taxon>Pseudomonadati</taxon>
        <taxon>Planctomycetota</taxon>
        <taxon>Planctomycetia</taxon>
        <taxon>Gemmatales</taxon>
        <taxon>Gemmataceae</taxon>
        <taxon>Limnoglobus</taxon>
    </lineage>
</organism>
<keyword evidence="1" id="KW-1133">Transmembrane helix</keyword>
<dbReference type="Proteomes" id="UP000324974">
    <property type="component" value="Chromosome"/>
</dbReference>
<feature type="transmembrane region" description="Helical" evidence="1">
    <location>
        <begin position="12"/>
        <end position="34"/>
    </location>
</feature>
<dbReference type="AlphaFoldDB" id="A0A5C1A9I6"/>
<dbReference type="PROSITE" id="PS51318">
    <property type="entry name" value="TAT"/>
    <property type="match status" value="1"/>
</dbReference>
<keyword evidence="3" id="KW-1185">Reference proteome</keyword>
<gene>
    <name evidence="2" type="ORF">PX52LOC_02967</name>
</gene>
<evidence type="ECO:0000256" key="1">
    <source>
        <dbReference type="SAM" id="Phobius"/>
    </source>
</evidence>
<accession>A0A5C1A9I6</accession>